<name>A0A2S8BAE3_9SPHN</name>
<evidence type="ECO:0000256" key="4">
    <source>
        <dbReference type="ARBA" id="ARBA00047422"/>
    </source>
</evidence>
<reference evidence="7" key="1">
    <citation type="submission" date="2017-11" db="EMBL/GenBank/DDBJ databases">
        <title>The complete genome sequence of Sphingopyxis pomeranensis sp. nov. strain WS5A3p.</title>
        <authorList>
            <person name="Kaminski M.A."/>
        </authorList>
    </citation>
    <scope>NUCLEOTIDE SEQUENCE [LARGE SCALE GENOMIC DNA]</scope>
    <source>
        <strain evidence="7">WS5A3p</strain>
    </source>
</reference>
<evidence type="ECO:0000256" key="2">
    <source>
        <dbReference type="ARBA" id="ARBA00022679"/>
    </source>
</evidence>
<dbReference type="OrthoDB" id="9813719at2"/>
<accession>A0A2S8BAE3</accession>
<protein>
    <submittedName>
        <fullName evidence="6">Uncharacterized protein</fullName>
    </submittedName>
</protein>
<dbReference type="GO" id="GO:0032259">
    <property type="term" value="P:methylation"/>
    <property type="evidence" value="ECO:0007669"/>
    <property type="project" value="UniProtKB-KW"/>
</dbReference>
<dbReference type="InterPro" id="IPR029063">
    <property type="entry name" value="SAM-dependent_MTases_sf"/>
</dbReference>
<dbReference type="GO" id="GO:0009307">
    <property type="term" value="P:DNA restriction-modification system"/>
    <property type="evidence" value="ECO:0007669"/>
    <property type="project" value="UniProtKB-KW"/>
</dbReference>
<comment type="catalytic activity">
    <reaction evidence="4">
        <text>a 2'-deoxycytidine in DNA + S-adenosyl-L-methionine = a 5-methyl-2'-deoxycytidine in DNA + S-adenosyl-L-homocysteine + H(+)</text>
        <dbReference type="Rhea" id="RHEA:13681"/>
        <dbReference type="Rhea" id="RHEA-COMP:11369"/>
        <dbReference type="Rhea" id="RHEA-COMP:11370"/>
        <dbReference type="ChEBI" id="CHEBI:15378"/>
        <dbReference type="ChEBI" id="CHEBI:57856"/>
        <dbReference type="ChEBI" id="CHEBI:59789"/>
        <dbReference type="ChEBI" id="CHEBI:85452"/>
        <dbReference type="ChEBI" id="CHEBI:85454"/>
        <dbReference type="EC" id="2.1.1.37"/>
    </reaction>
</comment>
<sequence>MRHDLVIPATRSPAINALGICAGVGGLELGLQLAHHHRGQAVRGVCYVEREVGAVASLVASMEAGWLHPAPIWSDARTFDGRPFRGCVDIVTSGDPCQGNSVAGKRRGELDDRWLLDRAIDIFDQSGAPTFFRENVPGNADGQLAVAIPALERLGCRIAVGIFSSAETGNTMRRERLFILAKRPHVGHERSGGTWRRGPGPSDAGRQLARSAGGSGGDRKKQCGGKLGLLSQSDGAGRCADRAAELDGSDGARHHSQGCGKPEQSERRRSLSGMGRNELVRPESIRCGEGGTEHAGQQGRCAAAGAGDAVVSAAGRGRGREDHARQSPRVLAEAGQRLQPAVIPGPSDNSGWIDVLDRWPELQPALSQEEAESHLRRGIDAMANRVERLRACGNGVDPVAAAYGFLRLDALLNDPAAAATGDVLTWTA</sequence>
<keyword evidence="2" id="KW-0808">Transferase</keyword>
<dbReference type="EMBL" id="PHFW01000001">
    <property type="protein sequence ID" value="PQM29385.1"/>
    <property type="molecule type" value="Genomic_DNA"/>
</dbReference>
<evidence type="ECO:0000313" key="6">
    <source>
        <dbReference type="EMBL" id="PQM29385.1"/>
    </source>
</evidence>
<evidence type="ECO:0000256" key="5">
    <source>
        <dbReference type="SAM" id="MobiDB-lite"/>
    </source>
</evidence>
<comment type="caution">
    <text evidence="6">The sequence shown here is derived from an EMBL/GenBank/DDBJ whole genome shotgun (WGS) entry which is preliminary data.</text>
</comment>
<keyword evidence="3" id="KW-0680">Restriction system</keyword>
<dbReference type="Gene3D" id="3.40.50.150">
    <property type="entry name" value="Vaccinia Virus protein VP39"/>
    <property type="match status" value="1"/>
</dbReference>
<dbReference type="GO" id="GO:0003886">
    <property type="term" value="F:DNA (cytosine-5-)-methyltransferase activity"/>
    <property type="evidence" value="ECO:0007669"/>
    <property type="project" value="UniProtKB-EC"/>
</dbReference>
<keyword evidence="7" id="KW-1185">Reference proteome</keyword>
<evidence type="ECO:0000256" key="3">
    <source>
        <dbReference type="ARBA" id="ARBA00022747"/>
    </source>
</evidence>
<organism evidence="6 7">
    <name type="scientific">Sphingopyxis lindanitolerans</name>
    <dbReference type="NCBI Taxonomy" id="2054227"/>
    <lineage>
        <taxon>Bacteria</taxon>
        <taxon>Pseudomonadati</taxon>
        <taxon>Pseudomonadota</taxon>
        <taxon>Alphaproteobacteria</taxon>
        <taxon>Sphingomonadales</taxon>
        <taxon>Sphingomonadaceae</taxon>
        <taxon>Sphingopyxis</taxon>
    </lineage>
</organism>
<feature type="region of interest" description="Disordered" evidence="5">
    <location>
        <begin position="246"/>
        <end position="297"/>
    </location>
</feature>
<dbReference type="InterPro" id="IPR001525">
    <property type="entry name" value="C5_MeTfrase"/>
</dbReference>
<keyword evidence="1" id="KW-0489">Methyltransferase</keyword>
<dbReference type="Proteomes" id="UP000238954">
    <property type="component" value="Chromosome"/>
</dbReference>
<proteinExistence type="predicted"/>
<dbReference type="Pfam" id="PF00145">
    <property type="entry name" value="DNA_methylase"/>
    <property type="match status" value="1"/>
</dbReference>
<dbReference type="SUPFAM" id="SSF53335">
    <property type="entry name" value="S-adenosyl-L-methionine-dependent methyltransferases"/>
    <property type="match status" value="1"/>
</dbReference>
<dbReference type="AlphaFoldDB" id="A0A2S8BAE3"/>
<evidence type="ECO:0000256" key="1">
    <source>
        <dbReference type="ARBA" id="ARBA00022603"/>
    </source>
</evidence>
<feature type="region of interest" description="Disordered" evidence="5">
    <location>
        <begin position="185"/>
        <end position="227"/>
    </location>
</feature>
<evidence type="ECO:0000313" key="7">
    <source>
        <dbReference type="Proteomes" id="UP000238954"/>
    </source>
</evidence>
<gene>
    <name evidence="6" type="ORF">CVO77_00145</name>
</gene>